<evidence type="ECO:0000313" key="4">
    <source>
        <dbReference type="Proteomes" id="UP001147695"/>
    </source>
</evidence>
<comment type="caution">
    <text evidence="3">The sequence shown here is derived from an EMBL/GenBank/DDBJ whole genome shotgun (WGS) entry which is preliminary data.</text>
</comment>
<sequence>EFGWVETTSMPRQHQHDKKCYQHFALVYIDREGNICHETSPSISNSPHAILSPQVTSEFLEAMAQSSEGGFPTSAPALPDSQPLIPPPSLLAPTVLEEAKLGTSLQRRRKLWDKEHSLDVQTATISVSNKRFLRQYYEKVFRNLQQKNCRVIAKAYVRLVEPRKQAQYPYNGRKTGAGKTQQFSPEETKPPWWPPGVSHREPDYLPKAERIALLVHILCELRTSHRITAQKLKGAGQPIQQHISPIERLKQLDELYRVREEEEMFLDAVTDGNDRISISRANLPECMEAACRPNYPGNKRSQGKQQLKRELPNQNMSIRIRPTQELIPSKVPADQFAVVEFPSQRHLLIQSGLKFSPSPASPRYLKRKRLCAEDGNLLTWFASMNYSSFPIACHSLLPDGFVQMPEFQSQGDLISWDIGLE</sequence>
<dbReference type="Pfam" id="PF11001">
    <property type="entry name" value="AFUB_07903_YDR124W_hel"/>
    <property type="match status" value="1"/>
</dbReference>
<dbReference type="Proteomes" id="UP001147695">
    <property type="component" value="Unassembled WGS sequence"/>
</dbReference>
<accession>A0A9W9UMB6</accession>
<gene>
    <name evidence="3" type="ORF">N7452_004168</name>
</gene>
<dbReference type="EMBL" id="JAPZBQ010000002">
    <property type="protein sequence ID" value="KAJ5346164.1"/>
    <property type="molecule type" value="Genomic_DNA"/>
</dbReference>
<evidence type="ECO:0000313" key="3">
    <source>
        <dbReference type="EMBL" id="KAJ5346164.1"/>
    </source>
</evidence>
<protein>
    <recommendedName>
        <fullName evidence="2">Subtelomeric hrmA-associated cluster protein AFUB-079030/YDR124W-like helical bundle domain-containing protein</fullName>
    </recommendedName>
</protein>
<dbReference type="InterPro" id="IPR021264">
    <property type="entry name" value="AFUB_079030/YDR124W-like"/>
</dbReference>
<feature type="domain" description="Subtelomeric hrmA-associated cluster protein AFUB-079030/YDR124W-like helical bundle" evidence="2">
    <location>
        <begin position="127"/>
        <end position="260"/>
    </location>
</feature>
<feature type="region of interest" description="Disordered" evidence="1">
    <location>
        <begin position="169"/>
        <end position="195"/>
    </location>
</feature>
<evidence type="ECO:0000256" key="1">
    <source>
        <dbReference type="SAM" id="MobiDB-lite"/>
    </source>
</evidence>
<name>A0A9W9UMB6_PENBR</name>
<reference evidence="3" key="1">
    <citation type="submission" date="2022-12" db="EMBL/GenBank/DDBJ databases">
        <authorList>
            <person name="Petersen C."/>
        </authorList>
    </citation>
    <scope>NUCLEOTIDE SEQUENCE</scope>
    <source>
        <strain evidence="3">IBT 35673</strain>
    </source>
</reference>
<dbReference type="PANTHER" id="PTHR36102">
    <property type="entry name" value="CHROMOSOME 10, WHOLE GENOME SHOTGUN SEQUENCE"/>
    <property type="match status" value="1"/>
</dbReference>
<evidence type="ECO:0000259" key="2">
    <source>
        <dbReference type="Pfam" id="PF11001"/>
    </source>
</evidence>
<proteinExistence type="predicted"/>
<dbReference type="AlphaFoldDB" id="A0A9W9UMB6"/>
<dbReference type="PANTHER" id="PTHR36102:SF1">
    <property type="entry name" value="YDR124W-LIKE HELICAL BUNDLE DOMAIN-CONTAINING PROTEIN"/>
    <property type="match status" value="1"/>
</dbReference>
<dbReference type="InterPro" id="IPR047092">
    <property type="entry name" value="AFUB_07903/YDR124W-like_hel"/>
</dbReference>
<organism evidence="3 4">
    <name type="scientific">Penicillium brevicompactum</name>
    <dbReference type="NCBI Taxonomy" id="5074"/>
    <lineage>
        <taxon>Eukaryota</taxon>
        <taxon>Fungi</taxon>
        <taxon>Dikarya</taxon>
        <taxon>Ascomycota</taxon>
        <taxon>Pezizomycotina</taxon>
        <taxon>Eurotiomycetes</taxon>
        <taxon>Eurotiomycetidae</taxon>
        <taxon>Eurotiales</taxon>
        <taxon>Aspergillaceae</taxon>
        <taxon>Penicillium</taxon>
    </lineage>
</organism>
<feature type="non-terminal residue" evidence="3">
    <location>
        <position position="1"/>
    </location>
</feature>
<reference evidence="3" key="2">
    <citation type="journal article" date="2023" name="IMA Fungus">
        <title>Comparative genomic study of the Penicillium genus elucidates a diverse pangenome and 15 lateral gene transfer events.</title>
        <authorList>
            <person name="Petersen C."/>
            <person name="Sorensen T."/>
            <person name="Nielsen M.R."/>
            <person name="Sondergaard T.E."/>
            <person name="Sorensen J.L."/>
            <person name="Fitzpatrick D.A."/>
            <person name="Frisvad J.C."/>
            <person name="Nielsen K.L."/>
        </authorList>
    </citation>
    <scope>NUCLEOTIDE SEQUENCE</scope>
    <source>
        <strain evidence="3">IBT 35673</strain>
    </source>
</reference>